<sequence length="202" mass="22413">MTSPDFSTSEETFLNKPEPIVNPVTGDRMTILHPSHQNHGAYAKICFDLPPGGKGSPLHYHTSMDETFTVLKGCLEMEVGRKGHRRSLQAGESLQVPALMHHSFCNTSNDWVTFTTENRPAAGFERFLRGLYGLAIDGKVNAEGMPTNLLQLAVLLKYSDTVPVGLSPILFNSVINTLVWVAQLLNVERSLLKYWHHNKLGA</sequence>
<dbReference type="InterPro" id="IPR011051">
    <property type="entry name" value="RmlC_Cupin_sf"/>
</dbReference>
<accession>A0A139WUN9</accession>
<dbReference type="STRING" id="128403.WA1_41015"/>
<dbReference type="PANTHER" id="PTHR36440:SF1">
    <property type="entry name" value="PUTATIVE (AFU_ORTHOLOGUE AFUA_8G07350)-RELATED"/>
    <property type="match status" value="1"/>
</dbReference>
<keyword evidence="4" id="KW-1185">Reference proteome</keyword>
<dbReference type="OrthoDB" id="72027at2"/>
<dbReference type="RefSeq" id="WP_017742817.1">
    <property type="nucleotide sequence ID" value="NZ_KQ976354.1"/>
</dbReference>
<organism evidence="3 4">
    <name type="scientific">Scytonema hofmannii PCC 7110</name>
    <dbReference type="NCBI Taxonomy" id="128403"/>
    <lineage>
        <taxon>Bacteria</taxon>
        <taxon>Bacillati</taxon>
        <taxon>Cyanobacteriota</taxon>
        <taxon>Cyanophyceae</taxon>
        <taxon>Nostocales</taxon>
        <taxon>Scytonemataceae</taxon>
        <taxon>Scytonema</taxon>
    </lineage>
</organism>
<reference evidence="3 4" key="1">
    <citation type="journal article" date="2013" name="Genome Biol. Evol.">
        <title>Genomes of Stigonematalean cyanobacteria (subsection V) and the evolution of oxygenic photosynthesis from prokaryotes to plastids.</title>
        <authorList>
            <person name="Dagan T."/>
            <person name="Roettger M."/>
            <person name="Stucken K."/>
            <person name="Landan G."/>
            <person name="Koch R."/>
            <person name="Major P."/>
            <person name="Gould S.B."/>
            <person name="Goremykin V.V."/>
            <person name="Rippka R."/>
            <person name="Tandeau de Marsac N."/>
            <person name="Gugger M."/>
            <person name="Lockhart P.J."/>
            <person name="Allen J.F."/>
            <person name="Brune I."/>
            <person name="Maus I."/>
            <person name="Puhler A."/>
            <person name="Martin W.F."/>
        </authorList>
    </citation>
    <scope>NUCLEOTIDE SEQUENCE [LARGE SCALE GENOMIC DNA]</scope>
    <source>
        <strain evidence="3 4">PCC 7110</strain>
    </source>
</reference>
<name>A0A139WUN9_9CYAN</name>
<feature type="compositionally biased region" description="Polar residues" evidence="1">
    <location>
        <begin position="1"/>
        <end position="12"/>
    </location>
</feature>
<feature type="region of interest" description="Disordered" evidence="1">
    <location>
        <begin position="1"/>
        <end position="20"/>
    </location>
</feature>
<evidence type="ECO:0000313" key="3">
    <source>
        <dbReference type="EMBL" id="KYC36123.1"/>
    </source>
</evidence>
<dbReference type="SUPFAM" id="SSF51182">
    <property type="entry name" value="RmlC-like cupins"/>
    <property type="match status" value="1"/>
</dbReference>
<dbReference type="InterPro" id="IPR014710">
    <property type="entry name" value="RmlC-like_jellyroll"/>
</dbReference>
<protein>
    <submittedName>
        <fullName evidence="3">Cupin</fullName>
    </submittedName>
</protein>
<proteinExistence type="predicted"/>
<dbReference type="Proteomes" id="UP000076925">
    <property type="component" value="Unassembled WGS sequence"/>
</dbReference>
<evidence type="ECO:0000256" key="1">
    <source>
        <dbReference type="SAM" id="MobiDB-lite"/>
    </source>
</evidence>
<feature type="domain" description="Cupin type-2" evidence="2">
    <location>
        <begin position="47"/>
        <end position="110"/>
    </location>
</feature>
<dbReference type="InterPro" id="IPR013096">
    <property type="entry name" value="Cupin_2"/>
</dbReference>
<dbReference type="Pfam" id="PF07883">
    <property type="entry name" value="Cupin_2"/>
    <property type="match status" value="1"/>
</dbReference>
<comment type="caution">
    <text evidence="3">The sequence shown here is derived from an EMBL/GenBank/DDBJ whole genome shotgun (WGS) entry which is preliminary data.</text>
</comment>
<evidence type="ECO:0000259" key="2">
    <source>
        <dbReference type="Pfam" id="PF07883"/>
    </source>
</evidence>
<dbReference type="Gene3D" id="2.60.120.10">
    <property type="entry name" value="Jelly Rolls"/>
    <property type="match status" value="1"/>
</dbReference>
<dbReference type="PANTHER" id="PTHR36440">
    <property type="entry name" value="PUTATIVE (AFU_ORTHOLOGUE AFUA_8G07350)-RELATED"/>
    <property type="match status" value="1"/>
</dbReference>
<dbReference type="CDD" id="cd02208">
    <property type="entry name" value="cupin_RmlC-like"/>
    <property type="match status" value="1"/>
</dbReference>
<dbReference type="EMBL" id="ANNX02000047">
    <property type="protein sequence ID" value="KYC36123.1"/>
    <property type="molecule type" value="Genomic_DNA"/>
</dbReference>
<gene>
    <name evidence="3" type="ORF">WA1_41015</name>
</gene>
<dbReference type="InterPro" id="IPR053146">
    <property type="entry name" value="QDO-like"/>
</dbReference>
<evidence type="ECO:0000313" key="4">
    <source>
        <dbReference type="Proteomes" id="UP000076925"/>
    </source>
</evidence>
<dbReference type="AlphaFoldDB" id="A0A139WUN9"/>